<evidence type="ECO:0000256" key="1">
    <source>
        <dbReference type="SAM" id="SignalP"/>
    </source>
</evidence>
<evidence type="ECO:0000313" key="3">
    <source>
        <dbReference type="Proteomes" id="UP000820977"/>
    </source>
</evidence>
<accession>A0ABX2B6K9</accession>
<dbReference type="EMBL" id="JABKKJ010000025">
    <property type="protein sequence ID" value="NPE26017.1"/>
    <property type="molecule type" value="Genomic_DNA"/>
</dbReference>
<dbReference type="Proteomes" id="UP000820977">
    <property type="component" value="Unassembled WGS sequence"/>
</dbReference>
<keyword evidence="3" id="KW-1185">Reference proteome</keyword>
<keyword evidence="1" id="KW-0732">Signal</keyword>
<reference evidence="2 3" key="1">
    <citation type="submission" date="2020-05" db="EMBL/GenBank/DDBJ databases">
        <title>Distinct polysaccharide utilization as determinants for interspecies competition between intestinal Prevotella spp.</title>
        <authorList>
            <person name="Galvez E.J.C."/>
            <person name="Iljazovic A."/>
            <person name="Strowig T."/>
        </authorList>
    </citation>
    <scope>NUCLEOTIDE SEQUENCE [LARGE SCALE GENOMIC DNA]</scope>
    <source>
        <strain evidence="2 3">PCHR</strain>
    </source>
</reference>
<evidence type="ECO:0000313" key="2">
    <source>
        <dbReference type="EMBL" id="NPE26017.1"/>
    </source>
</evidence>
<name>A0ABX2B6K9_9BACT</name>
<dbReference type="RefSeq" id="WP_172345486.1">
    <property type="nucleotide sequence ID" value="NZ_CASYYZ010000032.1"/>
</dbReference>
<comment type="caution">
    <text evidence="2">The sequence shown here is derived from an EMBL/GenBank/DDBJ whole genome shotgun (WGS) entry which is preliminary data.</text>
</comment>
<gene>
    <name evidence="2" type="ORF">HPS54_10940</name>
</gene>
<feature type="chain" id="PRO_5046168348" evidence="1">
    <location>
        <begin position="20"/>
        <end position="197"/>
    </location>
</feature>
<feature type="signal peptide" evidence="1">
    <location>
        <begin position="1"/>
        <end position="19"/>
    </location>
</feature>
<proteinExistence type="predicted"/>
<sequence length="197" mass="23139">MKRFLFLLFPVLLTGNVFADNGQQTGQRSDRKIIEITKIVKLSVEQEKAIREAYDRYNEKIDSSLYDIKDAVVAARMKYEAGKAFNEALMNTLTEPQRNRYIRVTSTPEIEVKAQYKTDLLSETGEYTDAELKEKKTAIFNYLMAEKIVYVRDKYNIKKQKENIRRLKQVQPVSLRESEIREKQKAQGRFVNGKVRW</sequence>
<organism evidence="2 3">
    <name type="scientific">Xylanibacter caecicola</name>
    <dbReference type="NCBI Taxonomy" id="2736294"/>
    <lineage>
        <taxon>Bacteria</taxon>
        <taxon>Pseudomonadati</taxon>
        <taxon>Bacteroidota</taxon>
        <taxon>Bacteroidia</taxon>
        <taxon>Bacteroidales</taxon>
        <taxon>Prevotellaceae</taxon>
        <taxon>Xylanibacter</taxon>
    </lineage>
</organism>
<protein>
    <submittedName>
        <fullName evidence="2">Uncharacterized protein</fullName>
    </submittedName>
</protein>